<dbReference type="InterPro" id="IPR032276">
    <property type="entry name" value="DUF4836"/>
</dbReference>
<evidence type="ECO:0000313" key="3">
    <source>
        <dbReference type="Proteomes" id="UP001485459"/>
    </source>
</evidence>
<reference evidence="3" key="1">
    <citation type="submission" date="2024-03" db="EMBL/GenBank/DDBJ databases">
        <title>Chitinophaga horti sp. nov., isolated from garden soil.</title>
        <authorList>
            <person name="Lee D.S."/>
            <person name="Han D.M."/>
            <person name="Baek J.H."/>
            <person name="Choi D.G."/>
            <person name="Jeon J.H."/>
            <person name="Jeon C.O."/>
        </authorList>
    </citation>
    <scope>NUCLEOTIDE SEQUENCE [LARGE SCALE GENOMIC DNA]</scope>
    <source>
        <strain evidence="3">GPA1</strain>
    </source>
</reference>
<evidence type="ECO:0000256" key="1">
    <source>
        <dbReference type="SAM" id="SignalP"/>
    </source>
</evidence>
<accession>A0ABZ2YH33</accession>
<gene>
    <name evidence="2" type="ORF">WJU16_13920</name>
</gene>
<sequence length="572" mass="61710">MKRSIQHALLFLTGAAVLLLASCSKAPEQGKHIPKNAALVFGFKSKQIQDKLSKDGLTIDKVFETLQQNDTSNNYAKALADAKNSGIDLQGDLFFAMIPGESAGSMYMTVIADVADAAKLEAFIKEKSKKEVKAGKDFKFVEDDKNVVGFTGKTMIAVASIDQNRSYFDAEDTSKPATGTALLEKMFALKTDESVASVASFKDISKEKGDMLFWMSSEALYNINGANASGMGALMASNMKKLTEGAFTTATANFETGKIDVDMYSYASKEMMAIIKKYPMEKINLENIEKYPSNNIFGYAAVNCDLRIVGELIKLIGMDGLVNMGLAEARFTLDDLLTAFKGEITMVGSDFSTVAAPTEWDSTRTKPQLKWIFSLKVGDKAAFEKVMASPMLAQSLTKQGDEYVPNMPLGDELSVSINSKRVLAGSDAELIKAYDAGSGKAKLEGDALSNAKGSVGAFYLDVEKIMAAIPAKEMDVPDSISNDIKTLVKSISAKSDEISGDKSHSSGVVLFKDQSKNALTQLFNFTNKVYNWTNAKRKADAAQWGDYNAEEAQAATDSMAADAAIAAPATEE</sequence>
<dbReference type="Pfam" id="PF16120">
    <property type="entry name" value="DUF4836"/>
    <property type="match status" value="1"/>
</dbReference>
<keyword evidence="1" id="KW-0732">Signal</keyword>
<keyword evidence="3" id="KW-1185">Reference proteome</keyword>
<protein>
    <submittedName>
        <fullName evidence="2">DUF4836 family protein</fullName>
    </submittedName>
</protein>
<dbReference type="EMBL" id="CP149822">
    <property type="protein sequence ID" value="WZN39100.1"/>
    <property type="molecule type" value="Genomic_DNA"/>
</dbReference>
<feature type="signal peptide" evidence="1">
    <location>
        <begin position="1"/>
        <end position="26"/>
    </location>
</feature>
<organism evidence="2 3">
    <name type="scientific">Chitinophaga pollutisoli</name>
    <dbReference type="NCBI Taxonomy" id="3133966"/>
    <lineage>
        <taxon>Bacteria</taxon>
        <taxon>Pseudomonadati</taxon>
        <taxon>Bacteroidota</taxon>
        <taxon>Chitinophagia</taxon>
        <taxon>Chitinophagales</taxon>
        <taxon>Chitinophagaceae</taxon>
        <taxon>Chitinophaga</taxon>
    </lineage>
</organism>
<evidence type="ECO:0000313" key="2">
    <source>
        <dbReference type="EMBL" id="WZN39100.1"/>
    </source>
</evidence>
<feature type="chain" id="PRO_5045624674" evidence="1">
    <location>
        <begin position="27"/>
        <end position="572"/>
    </location>
</feature>
<name>A0ABZ2YH33_9BACT</name>
<dbReference type="PROSITE" id="PS51257">
    <property type="entry name" value="PROKAR_LIPOPROTEIN"/>
    <property type="match status" value="1"/>
</dbReference>
<proteinExistence type="predicted"/>
<dbReference type="RefSeq" id="WP_341834104.1">
    <property type="nucleotide sequence ID" value="NZ_CP149822.1"/>
</dbReference>
<dbReference type="Proteomes" id="UP001485459">
    <property type="component" value="Chromosome"/>
</dbReference>